<feature type="compositionally biased region" description="Basic and acidic residues" evidence="7">
    <location>
        <begin position="1146"/>
        <end position="1159"/>
    </location>
</feature>
<dbReference type="SUPFAM" id="SSF48371">
    <property type="entry name" value="ARM repeat"/>
    <property type="match status" value="1"/>
</dbReference>
<evidence type="ECO:0000313" key="11">
    <source>
        <dbReference type="Proteomes" id="UP000034805"/>
    </source>
</evidence>
<feature type="compositionally biased region" description="Acidic residues" evidence="7">
    <location>
        <begin position="1194"/>
        <end position="1204"/>
    </location>
</feature>
<feature type="compositionally biased region" description="Basic and acidic residues" evidence="7">
    <location>
        <begin position="1166"/>
        <end position="1175"/>
    </location>
</feature>
<keyword evidence="6" id="KW-0539">Nucleus</keyword>
<evidence type="ECO:0000256" key="1">
    <source>
        <dbReference type="ARBA" id="ARBA00004123"/>
    </source>
</evidence>
<dbReference type="Pfam" id="PF08167">
    <property type="entry name" value="RIX1"/>
    <property type="match status" value="1"/>
</dbReference>
<organism evidence="10 11">
    <name type="scientific">Scleropages formosus</name>
    <name type="common">Asian bonytongue</name>
    <name type="synonym">Osteoglossum formosum</name>
    <dbReference type="NCBI Taxonomy" id="113540"/>
    <lineage>
        <taxon>Eukaryota</taxon>
        <taxon>Metazoa</taxon>
        <taxon>Chordata</taxon>
        <taxon>Craniata</taxon>
        <taxon>Vertebrata</taxon>
        <taxon>Euteleostomi</taxon>
        <taxon>Actinopterygii</taxon>
        <taxon>Neopterygii</taxon>
        <taxon>Teleostei</taxon>
        <taxon>Osteoglossocephala</taxon>
        <taxon>Osteoglossomorpha</taxon>
        <taxon>Osteoglossiformes</taxon>
        <taxon>Osteoglossidae</taxon>
        <taxon>Scleropages</taxon>
    </lineage>
</organism>
<feature type="compositionally biased region" description="Basic and acidic residues" evidence="7">
    <location>
        <begin position="1048"/>
        <end position="1057"/>
    </location>
</feature>
<feature type="compositionally biased region" description="Low complexity" evidence="7">
    <location>
        <begin position="643"/>
        <end position="655"/>
    </location>
</feature>
<dbReference type="InterPro" id="IPR012980">
    <property type="entry name" value="PELP1_middle"/>
</dbReference>
<accession>A0A0P7VLV3</accession>
<feature type="domain" description="PELP1 middle" evidence="8">
    <location>
        <begin position="398"/>
        <end position="454"/>
    </location>
</feature>
<name>A0A0P7VLV3_SCLFO</name>
<gene>
    <name evidence="10" type="ORF">Z043_103648</name>
</gene>
<feature type="domain" description="PELP1 middle" evidence="8">
    <location>
        <begin position="557"/>
        <end position="619"/>
    </location>
</feature>
<dbReference type="GO" id="GO:0005634">
    <property type="term" value="C:nucleus"/>
    <property type="evidence" value="ECO:0007669"/>
    <property type="project" value="UniProtKB-SubCell"/>
</dbReference>
<dbReference type="InterPro" id="IPR016024">
    <property type="entry name" value="ARM-type_fold"/>
</dbReference>
<evidence type="ECO:0000256" key="3">
    <source>
        <dbReference type="ARBA" id="ARBA00010511"/>
    </source>
</evidence>
<dbReference type="EMBL" id="JARO02000939">
    <property type="protein sequence ID" value="KPP76960.1"/>
    <property type="molecule type" value="Genomic_DNA"/>
</dbReference>
<evidence type="ECO:0000259" key="8">
    <source>
        <dbReference type="Pfam" id="PF08166"/>
    </source>
</evidence>
<dbReference type="AlphaFoldDB" id="A0A0P7VLV3"/>
<dbReference type="STRING" id="113540.ENSSFOP00015016407"/>
<comment type="caution">
    <text evidence="10">The sequence shown here is derived from an EMBL/GenBank/DDBJ whole genome shotgun (WGS) entry which is preliminary data.</text>
</comment>
<dbReference type="GO" id="GO:0006364">
    <property type="term" value="P:rRNA processing"/>
    <property type="evidence" value="ECO:0007669"/>
    <property type="project" value="TreeGrafter"/>
</dbReference>
<feature type="region of interest" description="Disordered" evidence="7">
    <location>
        <begin position="878"/>
        <end position="1266"/>
    </location>
</feature>
<feature type="domain" description="Pre-rRNA-processing protein RIX1 N-terminal" evidence="9">
    <location>
        <begin position="73"/>
        <end position="200"/>
    </location>
</feature>
<dbReference type="PANTHER" id="PTHR34105:SF1">
    <property type="entry name" value="PROLINE-, GLUTAMIC ACID- AND LEUCINE-RICH PROTEIN 1"/>
    <property type="match status" value="1"/>
</dbReference>
<feature type="compositionally biased region" description="Basic and acidic residues" evidence="7">
    <location>
        <begin position="1064"/>
        <end position="1085"/>
    </location>
</feature>
<evidence type="ECO:0000256" key="4">
    <source>
        <dbReference type="ARBA" id="ARBA00022490"/>
    </source>
</evidence>
<dbReference type="PANTHER" id="PTHR34105">
    <property type="entry name" value="PROLINE-, GLUTAMIC ACID- AND LEUCINE-RICH PROTEIN 1"/>
    <property type="match status" value="1"/>
</dbReference>
<dbReference type="GO" id="GO:0005737">
    <property type="term" value="C:cytoplasm"/>
    <property type="evidence" value="ECO:0007669"/>
    <property type="project" value="UniProtKB-SubCell"/>
</dbReference>
<evidence type="ECO:0000256" key="6">
    <source>
        <dbReference type="ARBA" id="ARBA00023242"/>
    </source>
</evidence>
<comment type="subcellular location">
    <subcellularLocation>
        <location evidence="2">Cytoplasm</location>
    </subcellularLocation>
    <subcellularLocation>
        <location evidence="1">Nucleus</location>
    </subcellularLocation>
</comment>
<dbReference type="Proteomes" id="UP000034805">
    <property type="component" value="Unassembled WGS sequence"/>
</dbReference>
<keyword evidence="4" id="KW-0963">Cytoplasm</keyword>
<feature type="compositionally biased region" description="Basic and acidic residues" evidence="7">
    <location>
        <begin position="1224"/>
        <end position="1237"/>
    </location>
</feature>
<proteinExistence type="inferred from homology"/>
<evidence type="ECO:0000313" key="10">
    <source>
        <dbReference type="EMBL" id="KPP76960.1"/>
    </source>
</evidence>
<evidence type="ECO:0000256" key="5">
    <source>
        <dbReference type="ARBA" id="ARBA00022737"/>
    </source>
</evidence>
<feature type="compositionally biased region" description="Polar residues" evidence="7">
    <location>
        <begin position="878"/>
        <end position="892"/>
    </location>
</feature>
<comment type="similarity">
    <text evidence="3">Belongs to the RIX1/PELP1 family.</text>
</comment>
<sequence>MATAALLHGSTNMRLTEGLVSALKLERPEYLPSLLANYREHGGVSAQVLVEALGDCAGQSFCILFKKLYCLPCCRFEGLCLLAVLVRDSSSEVFQQHCLTWLRLLQQVIQSQAPLPSIQLAIVVLQDLLQYSSQLPELAREVGLNSILGILTSLLGLKLECHLVAMEGMKACMTFYPRACGSLKDKLGAYFLSKMDSDNPRVQEVACECFGRLPCLGGVLERGGGSRRAEGWASQVHCLLATAHSLLGQMYQGAESEGAVQYEGPGMELPLPPLEEADPLLMLQLPQRYRAVCLALTQTLSMDPNSPVSLPVQSVLNLVCRALAVSCKNINTSGDGCFKLLFLPSVHSDTLEVLSTLITVAGSRLLQYSNVLSRLFSQTLSAWSPPPEGSPGQQRAFSAVKVCLYRTLELWVRVAGASAGILHGSPTHNELLLTHLLGDITPGPDSVKLRAGQPAVSELVGHGGKAAAAAARRAKGMGDVTGVSIQRKGDALANQDTCVSALRALRQIILSCGTLLKEDIHKRLQDLVLPLCVRLQQQPCGSDVGTGSSQYGSAPPRRELYRLLLALVLTPPPRWPPPLPCAVSIFSHGRRDHSLTVASFCTEALAICNSLLHPRVPSIALPLPPLALKHTPAAPNLTPSQNPSLSLPTLLGGPTQASPFPARHPLGLGPPSLLAPMENHLPLPTPVLPPQAGSTPAPGELLSPPQPGELAALGPNEGRRPLFVRYEKEEAEDVEISLESDSDDSVVIVPPDMLMQETQEPAGTQPIHPPPGGAVPGLTVSAASETGAVNSPIPNELPTTMALPSNSNAVTTFPAQSQTQLVSLVPPLSSGATQLAAPSVSLGDSLPGTQLQQMLLQSSPAGQASQLGLPVQIQLQTQLAQPSRQPQPQQMTNEEDLTVININSSDEEEDEEEEMDDDEIGEEEEEEEDEPLDDEEEEEEGSEFAEEYYDGEEFGDYEEEEEEEEMIEGEDEEGMIEGEEEEEEAEELPALETGEGRRLLLSVEEEAVGSGGEGTMEIFCGEEGGESQGTGRETEEQPRSYGQDSVQEDVKQADERAAGVLEEQGDKLVDVERESEALQDGKTDSQPHGAAGDSSQEADITQGEGTVVDGPEVTSKEQEAAQEEDAPTVDETAASLQEPMTESPEDVGKVDEKAGERPSVDQPPVELREESKEQLKQGQQMLAGQGGTVGLGEEREDDAAEENVDDLRSMKRKREINEEGEGEGEVRPSVEKKKLDEEAMASMLADFVDCPPDEEENARSPAQSEG</sequence>
<reference evidence="10 11" key="1">
    <citation type="submission" date="2015-08" db="EMBL/GenBank/DDBJ databases">
        <title>The genome of the Asian arowana (Scleropages formosus).</title>
        <authorList>
            <person name="Tan M.H."/>
            <person name="Gan H.M."/>
            <person name="Croft L.J."/>
            <person name="Austin C.M."/>
        </authorList>
    </citation>
    <scope>NUCLEOTIDE SEQUENCE [LARGE SCALE GENOMIC DNA]</scope>
    <source>
        <strain evidence="10">Aro1</strain>
    </source>
</reference>
<feature type="compositionally biased region" description="Acidic residues" evidence="7">
    <location>
        <begin position="905"/>
        <end position="989"/>
    </location>
</feature>
<dbReference type="Pfam" id="PF08166">
    <property type="entry name" value="PELP1_HEAT"/>
    <property type="match status" value="2"/>
</dbReference>
<feature type="compositionally biased region" description="Low complexity" evidence="7">
    <location>
        <begin position="665"/>
        <end position="676"/>
    </location>
</feature>
<keyword evidence="5" id="KW-0677">Repeat</keyword>
<evidence type="ECO:0000256" key="7">
    <source>
        <dbReference type="SAM" id="MobiDB-lite"/>
    </source>
</evidence>
<evidence type="ECO:0000256" key="2">
    <source>
        <dbReference type="ARBA" id="ARBA00004496"/>
    </source>
</evidence>
<feature type="region of interest" description="Disordered" evidence="7">
    <location>
        <begin position="632"/>
        <end position="716"/>
    </location>
</feature>
<dbReference type="InterPro" id="IPR012583">
    <property type="entry name" value="RIX1_N"/>
</dbReference>
<protein>
    <submittedName>
        <fullName evidence="10">Proline-, glutamic acid-and leucine-rich protein 1-like</fullName>
    </submittedName>
</protein>
<evidence type="ECO:0000259" key="9">
    <source>
        <dbReference type="Pfam" id="PF08167"/>
    </source>
</evidence>